<dbReference type="GO" id="GO:0003677">
    <property type="term" value="F:DNA binding"/>
    <property type="evidence" value="ECO:0007669"/>
    <property type="project" value="InterPro"/>
</dbReference>
<dbReference type="InterPro" id="IPR011067">
    <property type="entry name" value="Plasmid_toxin/cell-grow_inhib"/>
</dbReference>
<keyword evidence="2" id="KW-1277">Toxin-antitoxin system</keyword>
<evidence type="ECO:0000313" key="3">
    <source>
        <dbReference type="EMBL" id="MDF9407955.1"/>
    </source>
</evidence>
<comment type="caution">
    <text evidence="3">The sequence shown here is derived from an EMBL/GenBank/DDBJ whole genome shotgun (WGS) entry which is preliminary data.</text>
</comment>
<sequence length="110" mass="12232">MAYTPAQGDIITLEFDPQAGHEQKGRRPALVVSNNTFNNFTKIAIVCPITNTNRGFPLHVPLDERTATTGVIMCEQVKALDMLARNARFKEKAPEDILEEVVDILAGFFE</sequence>
<organism evidence="3 4">
    <name type="scientific">Pelotomaculum isophthalicicum JI</name>
    <dbReference type="NCBI Taxonomy" id="947010"/>
    <lineage>
        <taxon>Bacteria</taxon>
        <taxon>Bacillati</taxon>
        <taxon>Bacillota</taxon>
        <taxon>Clostridia</taxon>
        <taxon>Eubacteriales</taxon>
        <taxon>Desulfotomaculaceae</taxon>
        <taxon>Pelotomaculum</taxon>
    </lineage>
</organism>
<dbReference type="GO" id="GO:0016075">
    <property type="term" value="P:rRNA catabolic process"/>
    <property type="evidence" value="ECO:0007669"/>
    <property type="project" value="TreeGrafter"/>
</dbReference>
<dbReference type="Pfam" id="PF02452">
    <property type="entry name" value="PemK_toxin"/>
    <property type="match status" value="1"/>
</dbReference>
<dbReference type="Gene3D" id="2.30.30.110">
    <property type="match status" value="1"/>
</dbReference>
<evidence type="ECO:0000256" key="1">
    <source>
        <dbReference type="ARBA" id="ARBA00007521"/>
    </source>
</evidence>
<dbReference type="EMBL" id="JAKOAV010000008">
    <property type="protein sequence ID" value="MDF9407955.1"/>
    <property type="molecule type" value="Genomic_DNA"/>
</dbReference>
<dbReference type="PANTHER" id="PTHR33988">
    <property type="entry name" value="ENDORIBONUCLEASE MAZF-RELATED"/>
    <property type="match status" value="1"/>
</dbReference>
<dbReference type="Proteomes" id="UP001154312">
    <property type="component" value="Unassembled WGS sequence"/>
</dbReference>
<evidence type="ECO:0000313" key="4">
    <source>
        <dbReference type="Proteomes" id="UP001154312"/>
    </source>
</evidence>
<keyword evidence="4" id="KW-1185">Reference proteome</keyword>
<comment type="similarity">
    <text evidence="1">Belongs to the PemK/MazF family.</text>
</comment>
<dbReference type="GO" id="GO:0004521">
    <property type="term" value="F:RNA endonuclease activity"/>
    <property type="evidence" value="ECO:0007669"/>
    <property type="project" value="TreeGrafter"/>
</dbReference>
<dbReference type="RefSeq" id="WP_277443211.1">
    <property type="nucleotide sequence ID" value="NZ_JAKOAV010000008.1"/>
</dbReference>
<reference evidence="3" key="1">
    <citation type="submission" date="2022-02" db="EMBL/GenBank/DDBJ databases">
        <authorList>
            <person name="Leng L."/>
        </authorList>
    </citation>
    <scope>NUCLEOTIDE SEQUENCE</scope>
    <source>
        <strain evidence="3">JI</strain>
    </source>
</reference>
<gene>
    <name evidence="3" type="ORF">L7E55_06210</name>
</gene>
<evidence type="ECO:0000256" key="2">
    <source>
        <dbReference type="ARBA" id="ARBA00022649"/>
    </source>
</evidence>
<protein>
    <submittedName>
        <fullName evidence="3">Type II toxin-antitoxin system PemK/MazF family toxin</fullName>
    </submittedName>
</protein>
<proteinExistence type="inferred from homology"/>
<dbReference type="AlphaFoldDB" id="A0A9X4GYM0"/>
<dbReference type="InterPro" id="IPR003477">
    <property type="entry name" value="PemK-like"/>
</dbReference>
<name>A0A9X4GYM0_9FIRM</name>
<dbReference type="SUPFAM" id="SSF50118">
    <property type="entry name" value="Cell growth inhibitor/plasmid maintenance toxic component"/>
    <property type="match status" value="1"/>
</dbReference>
<dbReference type="PANTHER" id="PTHR33988:SF3">
    <property type="entry name" value="ENDORIBONUCLEASE TOXIN CHPB-RELATED"/>
    <property type="match status" value="1"/>
</dbReference>
<accession>A0A9X4GYM0</accession>
<dbReference type="GO" id="GO:0006402">
    <property type="term" value="P:mRNA catabolic process"/>
    <property type="evidence" value="ECO:0007669"/>
    <property type="project" value="TreeGrafter"/>
</dbReference>